<dbReference type="InterPro" id="IPR036721">
    <property type="entry name" value="RCK_C_sf"/>
</dbReference>
<keyword evidence="2" id="KW-0406">Ion transport</keyword>
<dbReference type="SUPFAM" id="SSF51735">
    <property type="entry name" value="NAD(P)-binding Rossmann-fold domains"/>
    <property type="match status" value="2"/>
</dbReference>
<evidence type="ECO:0000313" key="4">
    <source>
        <dbReference type="EMBL" id="SUB75238.1"/>
    </source>
</evidence>
<dbReference type="InterPro" id="IPR036291">
    <property type="entry name" value="NAD(P)-bd_dom_sf"/>
</dbReference>
<evidence type="ECO:0000259" key="3">
    <source>
        <dbReference type="PROSITE" id="PS51202"/>
    </source>
</evidence>
<dbReference type="GO" id="GO:0006813">
    <property type="term" value="P:potassium ion transport"/>
    <property type="evidence" value="ECO:0007669"/>
    <property type="project" value="InterPro"/>
</dbReference>
<evidence type="ECO:0000313" key="5">
    <source>
        <dbReference type="Proteomes" id="UP000254777"/>
    </source>
</evidence>
<name>A0A379DB62_9FIRM</name>
<dbReference type="SUPFAM" id="SSF116726">
    <property type="entry name" value="TrkA C-terminal domain-like"/>
    <property type="match status" value="2"/>
</dbReference>
<dbReference type="Pfam" id="PF02254">
    <property type="entry name" value="TrkA_N"/>
    <property type="match status" value="2"/>
</dbReference>
<organism evidence="4 5">
    <name type="scientific">Peptoniphilus indolicus</name>
    <dbReference type="NCBI Taxonomy" id="33030"/>
    <lineage>
        <taxon>Bacteria</taxon>
        <taxon>Bacillati</taxon>
        <taxon>Bacillota</taxon>
        <taxon>Tissierellia</taxon>
        <taxon>Tissierellales</taxon>
        <taxon>Peptoniphilaceae</taxon>
        <taxon>Peptoniphilus</taxon>
    </lineage>
</organism>
<dbReference type="InterPro" id="IPR003148">
    <property type="entry name" value="RCK_N"/>
</dbReference>
<dbReference type="Gene3D" id="3.30.70.1450">
    <property type="entry name" value="Regulator of K+ conductance, C-terminal domain"/>
    <property type="match status" value="2"/>
</dbReference>
<dbReference type="GO" id="GO:0008324">
    <property type="term" value="F:monoatomic cation transmembrane transporter activity"/>
    <property type="evidence" value="ECO:0007669"/>
    <property type="project" value="InterPro"/>
</dbReference>
<keyword evidence="1" id="KW-0813">Transport</keyword>
<evidence type="ECO:0000256" key="1">
    <source>
        <dbReference type="ARBA" id="ARBA00022448"/>
    </source>
</evidence>
<dbReference type="AlphaFoldDB" id="A0A379DB62"/>
<dbReference type="EMBL" id="UGTH01000001">
    <property type="protein sequence ID" value="SUB75238.1"/>
    <property type="molecule type" value="Genomic_DNA"/>
</dbReference>
<gene>
    <name evidence="4" type="primary">trkA_1</name>
    <name evidence="4" type="ORF">NCTC11088_01026</name>
</gene>
<accession>A0A379DB62</accession>
<reference evidence="4 5" key="1">
    <citation type="submission" date="2018-06" db="EMBL/GenBank/DDBJ databases">
        <authorList>
            <consortium name="Pathogen Informatics"/>
            <person name="Doyle S."/>
        </authorList>
    </citation>
    <scope>NUCLEOTIDE SEQUENCE [LARGE SCALE GENOMIC DNA]</scope>
    <source>
        <strain evidence="4 5">NCTC11088</strain>
    </source>
</reference>
<dbReference type="InterPro" id="IPR050721">
    <property type="entry name" value="Trk_Ktr_HKT_K-transport"/>
</dbReference>
<proteinExistence type="predicted"/>
<protein>
    <submittedName>
        <fullName evidence="4">Trk system potassium uptake protein trkA</fullName>
    </submittedName>
</protein>
<dbReference type="Gene3D" id="3.40.50.720">
    <property type="entry name" value="NAD(P)-binding Rossmann-like Domain"/>
    <property type="match status" value="2"/>
</dbReference>
<evidence type="ECO:0000256" key="2">
    <source>
        <dbReference type="ARBA" id="ARBA00023065"/>
    </source>
</evidence>
<dbReference type="RefSeq" id="WP_004820299.1">
    <property type="nucleotide sequence ID" value="NZ_UGTH01000001.1"/>
</dbReference>
<sequence>MEKVLLVGNGYIGLKILSAISSEMDVTVVDKDRNSIKEIVETDNIHPVYGNIEDRNFALNLFKQKYDFVVAVTNSDKTNILLSTMAKKSGTKCTIASIFQKDSVEQLTFLKESIGIDRMYNMAIEMSSEVERIIKDNLSYQSDVFGKGRIEVVGHSVEMDKNFVGQQLKNIGELKTVLVVGITRKDEILIPNGETVIEEDDYLYIMGLSKDILNFKHKHFRLEHKPNRKILLVGVNEFSLQIAEVFKEYDITIIEEDIEKIRKYRTAYSNVYIHKAKLKGGEFFKNFRNYDATIITTENDEMNIVLGIIANRQGINQVMVKLSDISYESIIDEMNFTLVLKPMDVVANQIIKELRSDRGISIYMAFNNQAEVYEFKLKDDSNLIGKSLMEINIPEGMLVGGIIRKDGMAVIPRGKTVIENGDNLVIFCKNESKDKLNRFLGIDNRRSFIQSIFS</sequence>
<dbReference type="InterPro" id="IPR006037">
    <property type="entry name" value="RCK_C"/>
</dbReference>
<feature type="domain" description="RCK C-terminal" evidence="3">
    <location>
        <begin position="360"/>
        <end position="442"/>
    </location>
</feature>
<dbReference type="PANTHER" id="PTHR43833">
    <property type="entry name" value="POTASSIUM CHANNEL PROTEIN 2-RELATED-RELATED"/>
    <property type="match status" value="1"/>
</dbReference>
<dbReference type="PANTHER" id="PTHR43833:SF5">
    <property type="entry name" value="TRK SYSTEM POTASSIUM UPTAKE PROTEIN TRKA"/>
    <property type="match status" value="1"/>
</dbReference>
<dbReference type="PROSITE" id="PS51202">
    <property type="entry name" value="RCK_C"/>
    <property type="match status" value="2"/>
</dbReference>
<dbReference type="Pfam" id="PF02080">
    <property type="entry name" value="TrkA_C"/>
    <property type="match status" value="2"/>
</dbReference>
<dbReference type="Proteomes" id="UP000254777">
    <property type="component" value="Unassembled WGS sequence"/>
</dbReference>
<feature type="domain" description="RCK C-terminal" evidence="3">
    <location>
        <begin position="140"/>
        <end position="221"/>
    </location>
</feature>